<comment type="caution">
    <text evidence="5">The sequence shown here is derived from an EMBL/GenBank/DDBJ whole genome shotgun (WGS) entry which is preliminary data.</text>
</comment>
<dbReference type="PANTHER" id="PTHR30146">
    <property type="entry name" value="LACI-RELATED TRANSCRIPTIONAL REPRESSOR"/>
    <property type="match status" value="1"/>
</dbReference>
<evidence type="ECO:0000313" key="5">
    <source>
        <dbReference type="EMBL" id="RFS82504.1"/>
    </source>
</evidence>
<dbReference type="SUPFAM" id="SSF53822">
    <property type="entry name" value="Periplasmic binding protein-like I"/>
    <property type="match status" value="1"/>
</dbReference>
<keyword evidence="1" id="KW-0805">Transcription regulation</keyword>
<evidence type="ECO:0000256" key="2">
    <source>
        <dbReference type="ARBA" id="ARBA00023125"/>
    </source>
</evidence>
<evidence type="ECO:0000256" key="3">
    <source>
        <dbReference type="ARBA" id="ARBA00023163"/>
    </source>
</evidence>
<keyword evidence="3" id="KW-0804">Transcription</keyword>
<keyword evidence="2" id="KW-0238">DNA-binding</keyword>
<dbReference type="OrthoDB" id="3226810at2"/>
<keyword evidence="6" id="KW-1185">Reference proteome</keyword>
<evidence type="ECO:0000259" key="4">
    <source>
        <dbReference type="PROSITE" id="PS50932"/>
    </source>
</evidence>
<dbReference type="InterPro" id="IPR000843">
    <property type="entry name" value="HTH_LacI"/>
</dbReference>
<dbReference type="Gene3D" id="1.10.260.40">
    <property type="entry name" value="lambda repressor-like DNA-binding domains"/>
    <property type="match status" value="1"/>
</dbReference>
<gene>
    <name evidence="5" type="ORF">D0T12_27285</name>
</gene>
<accession>A0A372GAV6</accession>
<dbReference type="InterPro" id="IPR010982">
    <property type="entry name" value="Lambda_DNA-bd_dom_sf"/>
</dbReference>
<dbReference type="GO" id="GO:0000976">
    <property type="term" value="F:transcription cis-regulatory region binding"/>
    <property type="evidence" value="ECO:0007669"/>
    <property type="project" value="TreeGrafter"/>
</dbReference>
<dbReference type="EMBL" id="QVNQ01000009">
    <property type="protein sequence ID" value="RFS82504.1"/>
    <property type="molecule type" value="Genomic_DNA"/>
</dbReference>
<dbReference type="InterPro" id="IPR046335">
    <property type="entry name" value="LacI/GalR-like_sensor"/>
</dbReference>
<dbReference type="CDD" id="cd06267">
    <property type="entry name" value="PBP1_LacI_sugar_binding-like"/>
    <property type="match status" value="1"/>
</dbReference>
<feature type="domain" description="HTH lacI-type" evidence="4">
    <location>
        <begin position="7"/>
        <end position="62"/>
    </location>
</feature>
<reference evidence="5 6" key="1">
    <citation type="submission" date="2018-08" db="EMBL/GenBank/DDBJ databases">
        <title>Actinomadura spongicola sp. nov., isolated from marine sponge Leucetta chagosensis.</title>
        <authorList>
            <person name="Li L."/>
            <person name="Lin H.W."/>
        </authorList>
    </citation>
    <scope>NUCLEOTIDE SEQUENCE [LARGE SCALE GENOMIC DNA]</scope>
    <source>
        <strain evidence="5 6">LHW52907</strain>
    </source>
</reference>
<evidence type="ECO:0000256" key="1">
    <source>
        <dbReference type="ARBA" id="ARBA00023015"/>
    </source>
</evidence>
<dbReference type="Gene3D" id="3.40.50.2300">
    <property type="match status" value="2"/>
</dbReference>
<dbReference type="Pfam" id="PF13377">
    <property type="entry name" value="Peripla_BP_3"/>
    <property type="match status" value="1"/>
</dbReference>
<dbReference type="SUPFAM" id="SSF47413">
    <property type="entry name" value="lambda repressor-like DNA-binding domains"/>
    <property type="match status" value="1"/>
</dbReference>
<proteinExistence type="predicted"/>
<dbReference type="SMART" id="SM00354">
    <property type="entry name" value="HTH_LACI"/>
    <property type="match status" value="1"/>
</dbReference>
<name>A0A372GAV6_9ACTN</name>
<dbReference type="Pfam" id="PF00356">
    <property type="entry name" value="LacI"/>
    <property type="match status" value="1"/>
</dbReference>
<dbReference type="RefSeq" id="WP_117402897.1">
    <property type="nucleotide sequence ID" value="NZ_QVNQ01000009.1"/>
</dbReference>
<dbReference type="CDD" id="cd01392">
    <property type="entry name" value="HTH_LacI"/>
    <property type="match status" value="1"/>
</dbReference>
<dbReference type="AlphaFoldDB" id="A0A372GAV6"/>
<sequence length="341" mass="36321">MADRNLVRLQDVAAHAGVSIATASRMLSDPNYGGRAGLRERVLAAAAELGYRANPHARALATSSSSSVGLVVHDVRDSYFALLSGGVMSVADREDLLVNMVCTYRDPARELEYVKLLVHQRVRALILTGSAFRDTVHNAAMRAELRAYQESGGSVVSVTRGRDVGHLVQIDNAAAMRELAAAMVKLGHTSFGVIAGPLRLLTVRDRLQGLKQGLKDHGIVLRRDDIVHPDLSREGGQSAAQSLMSRRNPPRCLMAVADVLALGAMSWLRSAGIVVPDEVSVTGFGGLPAAIDAVPSLTTVEIPLERVGETAMDLALRPASPRHVVEIEGTLALRESATPPA</sequence>
<protein>
    <submittedName>
        <fullName evidence="5">LacI family transcriptional regulator</fullName>
    </submittedName>
</protein>
<dbReference type="PANTHER" id="PTHR30146:SF153">
    <property type="entry name" value="LACTOSE OPERON REPRESSOR"/>
    <property type="match status" value="1"/>
</dbReference>
<organism evidence="5 6">
    <name type="scientific">Actinomadura spongiicola</name>
    <dbReference type="NCBI Taxonomy" id="2303421"/>
    <lineage>
        <taxon>Bacteria</taxon>
        <taxon>Bacillati</taxon>
        <taxon>Actinomycetota</taxon>
        <taxon>Actinomycetes</taxon>
        <taxon>Streptosporangiales</taxon>
        <taxon>Thermomonosporaceae</taxon>
        <taxon>Actinomadura</taxon>
    </lineage>
</organism>
<evidence type="ECO:0000313" key="6">
    <source>
        <dbReference type="Proteomes" id="UP000262882"/>
    </source>
</evidence>
<dbReference type="PROSITE" id="PS50932">
    <property type="entry name" value="HTH_LACI_2"/>
    <property type="match status" value="1"/>
</dbReference>
<dbReference type="Proteomes" id="UP000262882">
    <property type="component" value="Unassembled WGS sequence"/>
</dbReference>
<dbReference type="GO" id="GO:0003700">
    <property type="term" value="F:DNA-binding transcription factor activity"/>
    <property type="evidence" value="ECO:0007669"/>
    <property type="project" value="TreeGrafter"/>
</dbReference>
<dbReference type="InterPro" id="IPR028082">
    <property type="entry name" value="Peripla_BP_I"/>
</dbReference>